<dbReference type="InterPro" id="IPR035965">
    <property type="entry name" value="PAS-like_dom_sf"/>
</dbReference>
<name>A0A563VQ48_9CYAN</name>
<sequence>MTSQNQALQQAILDSANYTIISTTVDGIITTFNQTAERWLGYQAAEVLGKTTPILIHDPQEVELRSQELSQELGITIEPGFEVFVAKARRGETDEGEWTYLRKDGSRFSVRLSVTALRDEQGEITGFLGIASDLTEAKQAAAELELFFGLSLDLLCLAGLDGYFKRVNPAFSHILGYSEAELLAQPFINFVHPEDRAATLAELSKLATGIPTIDFENRYRCQDGTYKWLAWKSFPVTEEGILYAVARDITEQKRAQAERLQLIERENTASDRLNKILESITDAFFTLDNRWCFTYINLQAELLLQRQRAELLGKNIWDEFPEAVGSTFYREYYRAVAEQVSVEFEEFYPPLDTWFAVHADPLENGLSVYFQDVTERKIAELENLRSEARLRKQQTTLIELAKNQVFYRSDLLAAVQVIAEKAAQTLEVEQVGIWFYREDRNSIYTLDRYELSQQRHSSGRELLATDYPFYFQALETGEILVAENAQNDPSTQEFRETWLVPHNVCSMMDVPIRSGGKTVGVICLEHVGDIRHWTIEEQNFASSLAHMISLAIEASDRTLAEAALRESEERFHGAFANAAIGMAIVSLEGRWLQVNRSLCEMVGYSESELRAMTFQEITHPDDLETDLGYVVQVMTGEIPYYHLEKRYLHKQGHIVWILLSVSLVRNSEGNPKYFVGQIQDITERKLAEAALRESEARFRTVADSAPVLLWMAGTDKLCNFFNSSWLRFTGRTLAEELGNGWTTRVHPEDFQYCLDTYNTAFNAREGFQIEYRLRRADGEYRWLLDTGRPRFLPDGSFAGYIGSCFDISDRRELEKLKDEFISVVSHELRTPLTSIQGALDLLAGGALVNRPDYAQHMLKIAAKNADRLVRLINDILDIERIESGKVTMIKQACDVAHLMNTVVDTVDNMAKQAEIELSITPISARVWADPDRIVQVLTNLLSNAIKFSEPGSTVWLTAATSNSNTPNITFQVSDRGRGIPAHKLETIFERFQQVDASDSRKKGGTGLGLAICRSIVQHHDGQIWVESILGEGSTFCFTLPLLLEEPEINTETNSSGPLILLCDDDPSVRTVVKTHLEQQNYRAIAVDSGQEAVAQAAQEHPDVILLNLIMPGMNGWETLANLKEQEATKNIPVIILSGLLPDNKKSHPEISDWLVKPPAQRFLFQALERALAKHNQNIRVLIVENDPDLAQVLMAMFERYGIQTYHAQTGREAIDLSQRIMPNLLVLDLVLPEYDGFAVVDWLRQHNRLCDLPLVVYTAQDIDRGDKERLKLGQTLFLTKGRINPEEFEQRVIKILNRLIRGIK</sequence>
<dbReference type="Pfam" id="PF02518">
    <property type="entry name" value="HATPase_c"/>
    <property type="match status" value="1"/>
</dbReference>
<dbReference type="InterPro" id="IPR001789">
    <property type="entry name" value="Sig_transdc_resp-reg_receiver"/>
</dbReference>
<dbReference type="EMBL" id="CAACVJ010000111">
    <property type="protein sequence ID" value="VEP13387.1"/>
    <property type="molecule type" value="Genomic_DNA"/>
</dbReference>
<evidence type="ECO:0000256" key="2">
    <source>
        <dbReference type="ARBA" id="ARBA00012438"/>
    </source>
</evidence>
<feature type="domain" description="PAC" evidence="12">
    <location>
        <begin position="767"/>
        <end position="819"/>
    </location>
</feature>
<dbReference type="InterPro" id="IPR013767">
    <property type="entry name" value="PAS_fold"/>
</dbReference>
<keyword evidence="6" id="KW-0902">Two-component regulatory system</keyword>
<dbReference type="CDD" id="cd00156">
    <property type="entry name" value="REC"/>
    <property type="match status" value="2"/>
</dbReference>
<dbReference type="InterPro" id="IPR000700">
    <property type="entry name" value="PAS-assoc_C"/>
</dbReference>
<reference evidence="13 14" key="1">
    <citation type="submission" date="2019-01" db="EMBL/GenBank/DDBJ databases">
        <authorList>
            <person name="Brito A."/>
        </authorList>
    </citation>
    <scope>NUCLEOTIDE SEQUENCE [LARGE SCALE GENOMIC DNA]</scope>
    <source>
        <strain evidence="13">1</strain>
    </source>
</reference>
<feature type="domain" description="PAC" evidence="12">
    <location>
        <begin position="94"/>
        <end position="146"/>
    </location>
</feature>
<proteinExistence type="predicted"/>
<protein>
    <recommendedName>
        <fullName evidence="2">histidine kinase</fullName>
        <ecNumber evidence="2">2.7.13.3</ecNumber>
    </recommendedName>
</protein>
<evidence type="ECO:0000259" key="10">
    <source>
        <dbReference type="PROSITE" id="PS50110"/>
    </source>
</evidence>
<evidence type="ECO:0000259" key="9">
    <source>
        <dbReference type="PROSITE" id="PS50109"/>
    </source>
</evidence>
<dbReference type="GO" id="GO:0006355">
    <property type="term" value="P:regulation of DNA-templated transcription"/>
    <property type="evidence" value="ECO:0007669"/>
    <property type="project" value="InterPro"/>
</dbReference>
<dbReference type="SUPFAM" id="SSF55874">
    <property type="entry name" value="ATPase domain of HSP90 chaperone/DNA topoisomerase II/histidine kinase"/>
    <property type="match status" value="1"/>
</dbReference>
<dbReference type="Gene3D" id="3.30.450.40">
    <property type="match status" value="1"/>
</dbReference>
<dbReference type="SMART" id="SM00086">
    <property type="entry name" value="PAC"/>
    <property type="match status" value="4"/>
</dbReference>
<dbReference type="SUPFAM" id="SSF47384">
    <property type="entry name" value="Homodimeric domain of signal transducing histidine kinase"/>
    <property type="match status" value="1"/>
</dbReference>
<dbReference type="Pfam" id="PF08448">
    <property type="entry name" value="PAS_4"/>
    <property type="match status" value="1"/>
</dbReference>
<dbReference type="Gene3D" id="3.40.50.2300">
    <property type="match status" value="2"/>
</dbReference>
<dbReference type="NCBIfam" id="TIGR00229">
    <property type="entry name" value="sensory_box"/>
    <property type="match status" value="4"/>
</dbReference>
<dbReference type="PROSITE" id="PS50109">
    <property type="entry name" value="HIS_KIN"/>
    <property type="match status" value="1"/>
</dbReference>
<feature type="domain" description="Histidine kinase" evidence="9">
    <location>
        <begin position="823"/>
        <end position="1043"/>
    </location>
</feature>
<dbReference type="OrthoDB" id="1927110at2"/>
<evidence type="ECO:0000256" key="3">
    <source>
        <dbReference type="ARBA" id="ARBA00022553"/>
    </source>
</evidence>
<dbReference type="GO" id="GO:0000155">
    <property type="term" value="F:phosphorelay sensor kinase activity"/>
    <property type="evidence" value="ECO:0007669"/>
    <property type="project" value="InterPro"/>
</dbReference>
<dbReference type="InterPro" id="IPR003018">
    <property type="entry name" value="GAF"/>
</dbReference>
<keyword evidence="14" id="KW-1185">Reference proteome</keyword>
<dbReference type="SUPFAM" id="SSF55781">
    <property type="entry name" value="GAF domain-like"/>
    <property type="match status" value="1"/>
</dbReference>
<dbReference type="PANTHER" id="PTHR43304:SF1">
    <property type="entry name" value="PAC DOMAIN-CONTAINING PROTEIN"/>
    <property type="match status" value="1"/>
</dbReference>
<dbReference type="Pfam" id="PF00072">
    <property type="entry name" value="Response_reg"/>
    <property type="match status" value="2"/>
</dbReference>
<dbReference type="InterPro" id="IPR001610">
    <property type="entry name" value="PAC"/>
</dbReference>
<keyword evidence="3 8" id="KW-0597">Phosphoprotein</keyword>
<accession>A0A563VQ48</accession>
<feature type="domain" description="PAS" evidence="11">
    <location>
        <begin position="567"/>
        <end position="637"/>
    </location>
</feature>
<dbReference type="EC" id="2.7.13.3" evidence="2"/>
<dbReference type="InterPro" id="IPR036890">
    <property type="entry name" value="HATPase_C_sf"/>
</dbReference>
<dbReference type="PROSITE" id="PS50112">
    <property type="entry name" value="PAS"/>
    <property type="match status" value="5"/>
</dbReference>
<dbReference type="Pfam" id="PF01590">
    <property type="entry name" value="GAF"/>
    <property type="match status" value="1"/>
</dbReference>
<dbReference type="InterPro" id="IPR003661">
    <property type="entry name" value="HisK_dim/P_dom"/>
</dbReference>
<dbReference type="Pfam" id="PF00512">
    <property type="entry name" value="HisKA"/>
    <property type="match status" value="1"/>
</dbReference>
<keyword evidence="4 13" id="KW-0808">Transferase</keyword>
<dbReference type="CDD" id="cd16922">
    <property type="entry name" value="HATPase_EvgS-ArcB-TorS-like"/>
    <property type="match status" value="1"/>
</dbReference>
<dbReference type="Pfam" id="PF00989">
    <property type="entry name" value="PAS"/>
    <property type="match status" value="1"/>
</dbReference>
<dbReference type="SUPFAM" id="SSF55785">
    <property type="entry name" value="PYP-like sensor domain (PAS domain)"/>
    <property type="match status" value="5"/>
</dbReference>
<dbReference type="SMART" id="SM00065">
    <property type="entry name" value="GAF"/>
    <property type="match status" value="1"/>
</dbReference>
<organism evidence="13 14">
    <name type="scientific">Hyella patelloides LEGE 07179</name>
    <dbReference type="NCBI Taxonomy" id="945734"/>
    <lineage>
        <taxon>Bacteria</taxon>
        <taxon>Bacillati</taxon>
        <taxon>Cyanobacteriota</taxon>
        <taxon>Cyanophyceae</taxon>
        <taxon>Pleurocapsales</taxon>
        <taxon>Hyellaceae</taxon>
        <taxon>Hyella</taxon>
    </lineage>
</organism>
<keyword evidence="7" id="KW-0472">Membrane</keyword>
<evidence type="ECO:0000259" key="12">
    <source>
        <dbReference type="PROSITE" id="PS50113"/>
    </source>
</evidence>
<evidence type="ECO:0000256" key="8">
    <source>
        <dbReference type="PROSITE-ProRule" id="PRU00169"/>
    </source>
</evidence>
<dbReference type="Gene3D" id="3.30.565.10">
    <property type="entry name" value="Histidine kinase-like ATPase, C-terminal domain"/>
    <property type="match status" value="1"/>
</dbReference>
<feature type="modified residue" description="4-aspartylphosphate" evidence="8">
    <location>
        <position position="1228"/>
    </location>
</feature>
<evidence type="ECO:0000256" key="6">
    <source>
        <dbReference type="ARBA" id="ARBA00023012"/>
    </source>
</evidence>
<dbReference type="InterPro" id="IPR005467">
    <property type="entry name" value="His_kinase_dom"/>
</dbReference>
<dbReference type="PROSITE" id="PS50113">
    <property type="entry name" value="PAC"/>
    <property type="match status" value="3"/>
</dbReference>
<evidence type="ECO:0000313" key="13">
    <source>
        <dbReference type="EMBL" id="VEP13387.1"/>
    </source>
</evidence>
<dbReference type="InterPro" id="IPR003594">
    <property type="entry name" value="HATPase_dom"/>
</dbReference>
<feature type="domain" description="PAC" evidence="12">
    <location>
        <begin position="641"/>
        <end position="693"/>
    </location>
</feature>
<dbReference type="InterPro" id="IPR011006">
    <property type="entry name" value="CheY-like_superfamily"/>
</dbReference>
<feature type="domain" description="PAS" evidence="11">
    <location>
        <begin position="694"/>
        <end position="764"/>
    </location>
</feature>
<dbReference type="SMART" id="SM00387">
    <property type="entry name" value="HATPase_c"/>
    <property type="match status" value="1"/>
</dbReference>
<gene>
    <name evidence="13" type="ORF">H1P_1990002</name>
</gene>
<dbReference type="PROSITE" id="PS50110">
    <property type="entry name" value="RESPONSE_REGULATORY"/>
    <property type="match status" value="2"/>
</dbReference>
<dbReference type="FunFam" id="1.10.287.130:FF:000001">
    <property type="entry name" value="Two-component sensor histidine kinase"/>
    <property type="match status" value="1"/>
</dbReference>
<keyword evidence="5 13" id="KW-0418">Kinase</keyword>
<dbReference type="RefSeq" id="WP_144871681.1">
    <property type="nucleotide sequence ID" value="NZ_LR213949.1"/>
</dbReference>
<comment type="caution">
    <text evidence="8">Lacks conserved residue(s) required for the propagation of feature annotation.</text>
</comment>
<evidence type="ECO:0000256" key="4">
    <source>
        <dbReference type="ARBA" id="ARBA00022679"/>
    </source>
</evidence>
<dbReference type="InterPro" id="IPR029016">
    <property type="entry name" value="GAF-like_dom_sf"/>
</dbReference>
<dbReference type="SUPFAM" id="SSF52172">
    <property type="entry name" value="CheY-like"/>
    <property type="match status" value="2"/>
</dbReference>
<evidence type="ECO:0000256" key="7">
    <source>
        <dbReference type="ARBA" id="ARBA00023136"/>
    </source>
</evidence>
<feature type="domain" description="PAS" evidence="11">
    <location>
        <begin position="5"/>
        <end position="73"/>
    </location>
</feature>
<feature type="domain" description="Response regulatory" evidence="10">
    <location>
        <begin position="1179"/>
        <end position="1295"/>
    </location>
</feature>
<feature type="domain" description="PAS" evidence="11">
    <location>
        <begin position="269"/>
        <end position="339"/>
    </location>
</feature>
<dbReference type="Gene3D" id="1.10.287.130">
    <property type="match status" value="1"/>
</dbReference>
<dbReference type="InterPro" id="IPR004358">
    <property type="entry name" value="Sig_transdc_His_kin-like_C"/>
</dbReference>
<comment type="catalytic activity">
    <reaction evidence="1">
        <text>ATP + protein L-histidine = ADP + protein N-phospho-L-histidine.</text>
        <dbReference type="EC" id="2.7.13.3"/>
    </reaction>
</comment>
<dbReference type="InterPro" id="IPR052162">
    <property type="entry name" value="Sensor_kinase/Photoreceptor"/>
</dbReference>
<dbReference type="InterPro" id="IPR013655">
    <property type="entry name" value="PAS_fold_3"/>
</dbReference>
<dbReference type="Gene3D" id="3.30.450.20">
    <property type="entry name" value="PAS domain"/>
    <property type="match status" value="5"/>
</dbReference>
<dbReference type="CDD" id="cd00082">
    <property type="entry name" value="HisKA"/>
    <property type="match status" value="1"/>
</dbReference>
<evidence type="ECO:0000313" key="14">
    <source>
        <dbReference type="Proteomes" id="UP000320055"/>
    </source>
</evidence>
<dbReference type="SMART" id="SM00091">
    <property type="entry name" value="PAS"/>
    <property type="match status" value="5"/>
</dbReference>
<dbReference type="Pfam" id="PF08447">
    <property type="entry name" value="PAS_3"/>
    <property type="match status" value="3"/>
</dbReference>
<dbReference type="SMART" id="SM00448">
    <property type="entry name" value="REC"/>
    <property type="match status" value="2"/>
</dbReference>
<dbReference type="FunFam" id="3.30.565.10:FF:000006">
    <property type="entry name" value="Sensor histidine kinase WalK"/>
    <property type="match status" value="1"/>
</dbReference>
<evidence type="ECO:0000256" key="1">
    <source>
        <dbReference type="ARBA" id="ARBA00000085"/>
    </source>
</evidence>
<evidence type="ECO:0000259" key="11">
    <source>
        <dbReference type="PROSITE" id="PS50112"/>
    </source>
</evidence>
<dbReference type="PANTHER" id="PTHR43304">
    <property type="entry name" value="PHYTOCHROME-LIKE PROTEIN CPH1"/>
    <property type="match status" value="1"/>
</dbReference>
<dbReference type="InterPro" id="IPR036097">
    <property type="entry name" value="HisK_dim/P_sf"/>
</dbReference>
<dbReference type="InterPro" id="IPR013656">
    <property type="entry name" value="PAS_4"/>
</dbReference>
<dbReference type="CDD" id="cd00130">
    <property type="entry name" value="PAS"/>
    <property type="match status" value="5"/>
</dbReference>
<feature type="domain" description="Response regulatory" evidence="10">
    <location>
        <begin position="1058"/>
        <end position="1171"/>
    </location>
</feature>
<feature type="domain" description="PAS" evidence="11">
    <location>
        <begin position="161"/>
        <end position="210"/>
    </location>
</feature>
<dbReference type="PRINTS" id="PR00344">
    <property type="entry name" value="BCTRLSENSOR"/>
</dbReference>
<dbReference type="InterPro" id="IPR000014">
    <property type="entry name" value="PAS"/>
</dbReference>
<dbReference type="Proteomes" id="UP000320055">
    <property type="component" value="Unassembled WGS sequence"/>
</dbReference>
<evidence type="ECO:0000256" key="5">
    <source>
        <dbReference type="ARBA" id="ARBA00022777"/>
    </source>
</evidence>
<dbReference type="FunFam" id="3.30.450.20:FF:000099">
    <property type="entry name" value="Sensory box sensor histidine kinase"/>
    <property type="match status" value="1"/>
</dbReference>
<dbReference type="SMART" id="SM00388">
    <property type="entry name" value="HisKA"/>
    <property type="match status" value="1"/>
</dbReference>